<dbReference type="AlphaFoldDB" id="A0A4S4K0Y0"/>
<dbReference type="InterPro" id="IPR005149">
    <property type="entry name" value="Tscrpt_reg_PadR_N"/>
</dbReference>
<dbReference type="InterPro" id="IPR036390">
    <property type="entry name" value="WH_DNA-bd_sf"/>
</dbReference>
<evidence type="ECO:0000313" key="3">
    <source>
        <dbReference type="Proteomes" id="UP000297014"/>
    </source>
</evidence>
<comment type="caution">
    <text evidence="2">The sequence shown here is derived from an EMBL/GenBank/DDBJ whole genome shotgun (WGS) entry which is preliminary data.</text>
</comment>
<reference evidence="2 3" key="1">
    <citation type="submission" date="2014-01" db="EMBL/GenBank/DDBJ databases">
        <title>Draft genome sequencing of Bacillus alcalophilus CGMCC 1.3604.</title>
        <authorList>
            <person name="Yang J."/>
            <person name="Diao L."/>
            <person name="Yang S."/>
        </authorList>
    </citation>
    <scope>NUCLEOTIDE SEQUENCE [LARGE SCALE GENOMIC DNA]</scope>
    <source>
        <strain evidence="2 3">CGMCC 1.3604</strain>
    </source>
</reference>
<dbReference type="Pfam" id="PF03551">
    <property type="entry name" value="PadR"/>
    <property type="match status" value="1"/>
</dbReference>
<evidence type="ECO:0000259" key="1">
    <source>
        <dbReference type="Pfam" id="PF03551"/>
    </source>
</evidence>
<dbReference type="NCBIfam" id="NF006931">
    <property type="entry name" value="PRK09416.1"/>
    <property type="match status" value="1"/>
</dbReference>
<dbReference type="Proteomes" id="UP000297014">
    <property type="component" value="Unassembled WGS sequence"/>
</dbReference>
<name>A0A4S4K0Y0_ALKAL</name>
<dbReference type="OrthoDB" id="2440228at2"/>
<dbReference type="EMBL" id="JALP01000211">
    <property type="protein sequence ID" value="THG89609.1"/>
    <property type="molecule type" value="Genomic_DNA"/>
</dbReference>
<dbReference type="Gene3D" id="1.10.10.10">
    <property type="entry name" value="Winged helix-like DNA-binding domain superfamily/Winged helix DNA-binding domain"/>
    <property type="match status" value="1"/>
</dbReference>
<proteinExistence type="predicted"/>
<feature type="domain" description="Transcription regulator PadR N-terminal" evidence="1">
    <location>
        <begin position="48"/>
        <end position="117"/>
    </location>
</feature>
<accession>A0A4S4K0Y0</accession>
<dbReference type="RefSeq" id="WP_004428587.1">
    <property type="nucleotide sequence ID" value="NZ_ALPT02000113.1"/>
</dbReference>
<gene>
    <name evidence="2" type="ORF">AJ85_16180</name>
</gene>
<dbReference type="SUPFAM" id="SSF46785">
    <property type="entry name" value="Winged helix' DNA-binding domain"/>
    <property type="match status" value="1"/>
</dbReference>
<sequence>MDDQLKKLKKSMDDSVFKKMSFSPELQNKVLANLQRSSVMTEQLKRDVLSMLSHQALTGYELLIKMEQIGEKYFENHEGELYQLLHRFEQDELLNGEWLEEDKYYLTSKKGKKYLRKMEKERKEKLSGQERWT</sequence>
<evidence type="ECO:0000313" key="2">
    <source>
        <dbReference type="EMBL" id="THG89609.1"/>
    </source>
</evidence>
<dbReference type="InterPro" id="IPR036388">
    <property type="entry name" value="WH-like_DNA-bd_sf"/>
</dbReference>
<protein>
    <recommendedName>
        <fullName evidence="1">Transcription regulator PadR N-terminal domain-containing protein</fullName>
    </recommendedName>
</protein>
<organism evidence="2 3">
    <name type="scientific">Alkalihalobacillus alcalophilus ATCC 27647 = CGMCC 1.3604</name>
    <dbReference type="NCBI Taxonomy" id="1218173"/>
    <lineage>
        <taxon>Bacteria</taxon>
        <taxon>Bacillati</taxon>
        <taxon>Bacillota</taxon>
        <taxon>Bacilli</taxon>
        <taxon>Bacillales</taxon>
        <taxon>Bacillaceae</taxon>
        <taxon>Alkalihalobacillus</taxon>
    </lineage>
</organism>